<organism evidence="1 2">
    <name type="scientific">Parashewanella curva</name>
    <dbReference type="NCBI Taxonomy" id="2338552"/>
    <lineage>
        <taxon>Bacteria</taxon>
        <taxon>Pseudomonadati</taxon>
        <taxon>Pseudomonadota</taxon>
        <taxon>Gammaproteobacteria</taxon>
        <taxon>Alteromonadales</taxon>
        <taxon>Shewanellaceae</taxon>
        <taxon>Parashewanella</taxon>
    </lineage>
</organism>
<keyword evidence="2" id="KW-1185">Reference proteome</keyword>
<dbReference type="EMBL" id="QZEI01000001">
    <property type="protein sequence ID" value="RLV61727.1"/>
    <property type="molecule type" value="Genomic_DNA"/>
</dbReference>
<dbReference type="Proteomes" id="UP000281474">
    <property type="component" value="Unassembled WGS sequence"/>
</dbReference>
<protein>
    <submittedName>
        <fullName evidence="1">Uncharacterized protein</fullName>
    </submittedName>
</protein>
<reference evidence="1 2" key="1">
    <citation type="submission" date="2018-09" db="EMBL/GenBank/DDBJ databases">
        <title>Phylogeny of the Shewanellaceae, and recommendation for two new genera, Pseudoshewanella and Parashewanella.</title>
        <authorList>
            <person name="Wang G."/>
        </authorList>
    </citation>
    <scope>NUCLEOTIDE SEQUENCE [LARGE SCALE GENOMIC DNA]</scope>
    <source>
        <strain evidence="1 2">C51</strain>
    </source>
</reference>
<gene>
    <name evidence="1" type="ORF">D5018_01050</name>
</gene>
<proteinExistence type="predicted"/>
<evidence type="ECO:0000313" key="2">
    <source>
        <dbReference type="Proteomes" id="UP000281474"/>
    </source>
</evidence>
<name>A0A3L8Q214_9GAMM</name>
<comment type="caution">
    <text evidence="1">The sequence shown here is derived from an EMBL/GenBank/DDBJ whole genome shotgun (WGS) entry which is preliminary data.</text>
</comment>
<evidence type="ECO:0000313" key="1">
    <source>
        <dbReference type="EMBL" id="RLV61727.1"/>
    </source>
</evidence>
<dbReference type="RefSeq" id="WP_121837126.1">
    <property type="nucleotide sequence ID" value="NZ_ML014753.1"/>
</dbReference>
<dbReference type="AlphaFoldDB" id="A0A3L8Q214"/>
<accession>A0A3L8Q214</accession>
<sequence length="567" mass="65754">MFPEIARVTTALYYEKNKTSRLISTEALRMQNEHFYIFHFEKKVTEFEWREWLSETSPKCSKHSAASVFTDSVPMPATINSLMGNENPALWPPEDFINKLISQTEGDMAWECSQVYLANLKRGTPLPMLGIKHTCDIMLEQLNEVLEFETTKPNDRTGIQKLITRIQQLAVNNYPYEESIHICAIFSCAKLVYMCNDPHNPKWCDELEQLVRSVNKGQTPCIENTTIYGGYSNIEMKKNVDELLTLPWHELTSPLAMDTDNFDLLSIHISALTETGNTGGIFSVNTFLKSVKAHFTEKVIFISFSPLSMKKLNLFTFLPFVPMGMIKKVHEFHDGGHYSPPQMLFHDWQHEGLIHSESSSLLMHRKTQAFIAKSERLLQPEFDTVNNHFLFFSGHEFEGIQLEYLSKHSELSPHFMSCAYAEYITLAKRLWLDIPEEEKQLLDSDLIIQSMLLFSMPFSSSTSFEQRIVYAERMMILIKQRIQTFEKMLSSYPLDQIKPLIHRLLTQAPFEVEKRFVRERNEAISLLVNKLKPNCWSRLSMQDKLLLCGLFLEKNVESELNKEQVIQ</sequence>